<keyword evidence="4" id="KW-1185">Reference proteome</keyword>
<dbReference type="InterPro" id="IPR017850">
    <property type="entry name" value="Alkaline_phosphatase_core_sf"/>
</dbReference>
<dbReference type="SUPFAM" id="SSF53649">
    <property type="entry name" value="Alkaline phosphatase-like"/>
    <property type="match status" value="1"/>
</dbReference>
<dbReference type="RefSeq" id="WP_162086030.1">
    <property type="nucleotide sequence ID" value="NZ_AP021881.1"/>
</dbReference>
<feature type="signal peptide" evidence="2">
    <location>
        <begin position="1"/>
        <end position="27"/>
    </location>
</feature>
<dbReference type="InterPro" id="IPR002591">
    <property type="entry name" value="Phosphodiest/P_Trfase"/>
</dbReference>
<dbReference type="GO" id="GO:0005773">
    <property type="term" value="C:vacuole"/>
    <property type="evidence" value="ECO:0007669"/>
    <property type="project" value="TreeGrafter"/>
</dbReference>
<dbReference type="Pfam" id="PF01663">
    <property type="entry name" value="Phosphodiest"/>
    <property type="match status" value="1"/>
</dbReference>
<evidence type="ECO:0000313" key="3">
    <source>
        <dbReference type="EMBL" id="BBP02391.1"/>
    </source>
</evidence>
<evidence type="ECO:0000256" key="1">
    <source>
        <dbReference type="SAM" id="MobiDB-lite"/>
    </source>
</evidence>
<dbReference type="Proteomes" id="UP000463939">
    <property type="component" value="Chromosome"/>
</dbReference>
<name>A0A809RU04_9PROT</name>
<evidence type="ECO:0000256" key="2">
    <source>
        <dbReference type="SAM" id="SignalP"/>
    </source>
</evidence>
<dbReference type="PANTHER" id="PTHR10151:SF120">
    <property type="entry name" value="BIS(5'-ADENOSYL)-TRIPHOSPHATASE"/>
    <property type="match status" value="1"/>
</dbReference>
<feature type="region of interest" description="Disordered" evidence="1">
    <location>
        <begin position="217"/>
        <end position="245"/>
    </location>
</feature>
<proteinExistence type="predicted"/>
<dbReference type="GO" id="GO:0016787">
    <property type="term" value="F:hydrolase activity"/>
    <property type="evidence" value="ECO:0007669"/>
    <property type="project" value="UniProtKB-ARBA"/>
</dbReference>
<accession>A0A809RU04</accession>
<gene>
    <name evidence="3" type="ORF">SFSGTM_30990</name>
</gene>
<sequence length="663" mass="71229">MKLPALKKICLALSAASLLLSVLPAQATPSKANAHNVIIFVWDGLRPDSVTAADTPNLLRMRSAGVNFSANHATYPTFTMMNAASFATGSFPEHTGFYGNTVWRAGATGKDAHGKPVDFQQPIFTEDYGILDDINAYYSNQLLMVGTLFQAAQASGITTAAIGKSGPAYLQDFKRGGLLLDERTVMPLSLAQELQAAGVALPKTATITDANATLALAPNNGDPTASTPVAKLDDKVTTDPTNGSGSPYKNANAYMMHAYLNQILPMHQPKLSLIWLRNPDSTEHNYGPGTANYHDALRAQDQLLGDLQARLKALRMASATDIVVVSDHGHSTVAGDADWFPLRVVADGKPGQTSELAYSVSGDVRTADLLTRAGFTAYDGKGCVLDPVMSGIRADNTPVYATQTDNDGSVCGKAGQKYTTGNFKVPAELPVDKHPIVIAANGGSDYLYLPDHDAATVAKVVRYVQSRPEYGAIFADSRYGQLPGTLPLQAVHLENTAGRNPDLIVSFNFNEKAVVQGMPGTEYESAGNNRGMHGSFSPIDVHNTFIAYGPDFRRSYLDKYPSGNVDLAPTIAHIMGLNLAGEGHDGRVLLEALRTAKNFKPKVTQHVMSSTKADDLTIVYPTDPDGKDINNAQHHYHVELSTHTLYENGKPYTYFDSAKAIRN</sequence>
<feature type="chain" id="PRO_5032312703" evidence="2">
    <location>
        <begin position="28"/>
        <end position="663"/>
    </location>
</feature>
<evidence type="ECO:0000313" key="4">
    <source>
        <dbReference type="Proteomes" id="UP000463939"/>
    </source>
</evidence>
<protein>
    <submittedName>
        <fullName evidence="3">Nucleotide pyrophosphatase</fullName>
    </submittedName>
</protein>
<dbReference type="PANTHER" id="PTHR10151">
    <property type="entry name" value="ECTONUCLEOTIDE PYROPHOSPHATASE/PHOSPHODIESTERASE"/>
    <property type="match status" value="1"/>
</dbReference>
<dbReference type="Gene3D" id="3.40.720.10">
    <property type="entry name" value="Alkaline Phosphatase, subunit A"/>
    <property type="match status" value="2"/>
</dbReference>
<keyword evidence="2" id="KW-0732">Signal</keyword>
<organism evidence="3 4">
    <name type="scientific">Sulfuriferula nivalis</name>
    <dbReference type="NCBI Taxonomy" id="2675298"/>
    <lineage>
        <taxon>Bacteria</taxon>
        <taxon>Pseudomonadati</taxon>
        <taxon>Pseudomonadota</taxon>
        <taxon>Betaproteobacteria</taxon>
        <taxon>Nitrosomonadales</taxon>
        <taxon>Sulfuricellaceae</taxon>
        <taxon>Sulfuriferula</taxon>
    </lineage>
</organism>
<reference evidence="4" key="1">
    <citation type="submission" date="2019-11" db="EMBL/GenBank/DDBJ databases">
        <title>Isolation and characterization of a novel species in the genus Sulfuriferula.</title>
        <authorList>
            <person name="Mochizuki J."/>
            <person name="Kojima H."/>
            <person name="Fukui M."/>
        </authorList>
    </citation>
    <scope>NUCLEOTIDE SEQUENCE [LARGE SCALE GENOMIC DNA]</scope>
    <source>
        <strain evidence="4">SGTM</strain>
    </source>
</reference>
<dbReference type="EMBL" id="AP021881">
    <property type="protein sequence ID" value="BBP02391.1"/>
    <property type="molecule type" value="Genomic_DNA"/>
</dbReference>
<dbReference type="AlphaFoldDB" id="A0A809RU04"/>
<dbReference type="KEGG" id="sniv:SFSGTM_30990"/>